<keyword evidence="1" id="KW-0812">Transmembrane</keyword>
<dbReference type="EMBL" id="DXFX01000009">
    <property type="protein sequence ID" value="HIX06965.1"/>
    <property type="molecule type" value="Genomic_DNA"/>
</dbReference>
<comment type="caution">
    <text evidence="2">The sequence shown here is derived from an EMBL/GenBank/DDBJ whole genome shotgun (WGS) entry which is preliminary data.</text>
</comment>
<evidence type="ECO:0000313" key="2">
    <source>
        <dbReference type="EMBL" id="HIX06965.1"/>
    </source>
</evidence>
<keyword evidence="1" id="KW-1133">Transmembrane helix</keyword>
<proteinExistence type="predicted"/>
<gene>
    <name evidence="2" type="ORF">H9741_00650</name>
</gene>
<sequence>MKKLIESIYAYIYQYNYVGRCDLGMKVYTLTEGLDDSEIGYVTSLIERIDNAKLESVDREEGVKSIGEPAEPDYDLVSFAYYPKRKSGGMCVLTRTGLRKSLRDKTVRGTKEIIHALLFDSADPDQYAVDFMESKVFSSYTDIALDEEHPVPRDVCEKQPDLLRPVDPGELTSAPLKLSEVQGPNMSVAKVSELVKAIFLAKRDKKCVYVVYRPIDLKLATKYIRAALKFLPAHIANQLSFITCCGELSLEGFSFDICGIPTSSRENIARLRETGYVVSIDATGVTGVKGEKVPFAFFLSTSDNKTLQDWLDAAPIYDACLNTLDDVNDIVMLYQNRGRETRGDDVSERVDHCFETIVRMTRMANLIKSIDDIERIKYIRALSDDLEGICADMRSVSAQRVYDKLFMPLTRLIKEFPLSAFPEVNDSLKKSVYCILFGVKGQSAEAERVHFDFLSHKSSDILRESEECGLSIIEYLKTEWEFCGAFFKDYFSDAKYSEYACDIGKTVLKKLPCDVGNGSAAFSKVRDFFVENILSIQPNGLSDILRLAFEASDRAAVFQYFLVKLPEISRASAELFEDRVSSFADHIVAGGMLEEALRFFIEQFVFADESNKECVDKILKKLLDAYIVIPARRTMEELCNGLQRVQALMSEHKTAGLETFLYAEYAERVINPFWEEAIAQVRFEVLSEEEVDRYRELWQVYRKGELVTKADPAFCERLEKLFQNYEVYNRQEQREQELVDFRIDFIIREFILLDAGTILKILKEFVGEQQLSQYLYHEGLGTKPEKDERFLEVSEKIARELLTEKGAELSKEEQKNLNAKKIRFAEKVRRIHNTRHRASLIRNISDGTRGLIGSSILTAVMVLLAAVAGVLLYHFYDGQYFRSVYFMFAVLTGIVCEMMYWYNYSDRRLHNVEVRVTWQTIITMIVMIGLYVLAQFILSFLF</sequence>
<dbReference type="Proteomes" id="UP000824204">
    <property type="component" value="Unassembled WGS sequence"/>
</dbReference>
<name>A0A9D1V6D7_9FIRM</name>
<feature type="transmembrane region" description="Helical" evidence="1">
    <location>
        <begin position="851"/>
        <end position="873"/>
    </location>
</feature>
<accession>A0A9D1V6D7</accession>
<protein>
    <submittedName>
        <fullName evidence="2">Uncharacterized protein</fullName>
    </submittedName>
</protein>
<keyword evidence="1" id="KW-0472">Membrane</keyword>
<evidence type="ECO:0000313" key="3">
    <source>
        <dbReference type="Proteomes" id="UP000824204"/>
    </source>
</evidence>
<feature type="transmembrane region" description="Helical" evidence="1">
    <location>
        <begin position="885"/>
        <end position="904"/>
    </location>
</feature>
<organism evidence="2 3">
    <name type="scientific">Candidatus Borkfalkia faecipullorum</name>
    <dbReference type="NCBI Taxonomy" id="2838510"/>
    <lineage>
        <taxon>Bacteria</taxon>
        <taxon>Bacillati</taxon>
        <taxon>Bacillota</taxon>
        <taxon>Clostridia</taxon>
        <taxon>Christensenellales</taxon>
        <taxon>Christensenellaceae</taxon>
        <taxon>Candidatus Borkfalkia</taxon>
    </lineage>
</organism>
<reference evidence="2" key="2">
    <citation type="submission" date="2021-04" db="EMBL/GenBank/DDBJ databases">
        <authorList>
            <person name="Gilroy R."/>
        </authorList>
    </citation>
    <scope>NUCLEOTIDE SEQUENCE</scope>
    <source>
        <strain evidence="2">811</strain>
    </source>
</reference>
<dbReference type="AlphaFoldDB" id="A0A9D1V6D7"/>
<feature type="transmembrane region" description="Helical" evidence="1">
    <location>
        <begin position="916"/>
        <end position="941"/>
    </location>
</feature>
<evidence type="ECO:0000256" key="1">
    <source>
        <dbReference type="SAM" id="Phobius"/>
    </source>
</evidence>
<reference evidence="2" key="1">
    <citation type="journal article" date="2021" name="PeerJ">
        <title>Extensive microbial diversity within the chicken gut microbiome revealed by metagenomics and culture.</title>
        <authorList>
            <person name="Gilroy R."/>
            <person name="Ravi A."/>
            <person name="Getino M."/>
            <person name="Pursley I."/>
            <person name="Horton D.L."/>
            <person name="Alikhan N.F."/>
            <person name="Baker D."/>
            <person name="Gharbi K."/>
            <person name="Hall N."/>
            <person name="Watson M."/>
            <person name="Adriaenssens E.M."/>
            <person name="Foster-Nyarko E."/>
            <person name="Jarju S."/>
            <person name="Secka A."/>
            <person name="Antonio M."/>
            <person name="Oren A."/>
            <person name="Chaudhuri R.R."/>
            <person name="La Ragione R."/>
            <person name="Hildebrand F."/>
            <person name="Pallen M.J."/>
        </authorList>
    </citation>
    <scope>NUCLEOTIDE SEQUENCE</scope>
    <source>
        <strain evidence="2">811</strain>
    </source>
</reference>